<comment type="subcellular location">
    <subcellularLocation>
        <location evidence="1">Cell inner membrane</location>
        <topology evidence="1">Single-pass membrane protein</topology>
        <orientation evidence="1">Periplasmic side</orientation>
    </subcellularLocation>
</comment>
<comment type="similarity">
    <text evidence="2">Belongs to the TonB family.</text>
</comment>
<dbReference type="GO" id="GO:0031992">
    <property type="term" value="F:energy transducer activity"/>
    <property type="evidence" value="ECO:0007669"/>
    <property type="project" value="TreeGrafter"/>
</dbReference>
<keyword evidence="3" id="KW-0813">Transport</keyword>
<dbReference type="AlphaFoldDB" id="A0A124JUA9"/>
<accession>A0A124JUA9</accession>
<dbReference type="SUPFAM" id="SSF74653">
    <property type="entry name" value="TolA/TonB C-terminal domain"/>
    <property type="match status" value="2"/>
</dbReference>
<keyword evidence="7" id="KW-0653">Protein transport</keyword>
<dbReference type="RefSeq" id="WP_067909996.1">
    <property type="nucleotide sequence ID" value="NZ_KQ954245.1"/>
</dbReference>
<dbReference type="Pfam" id="PF03544">
    <property type="entry name" value="TonB_C"/>
    <property type="match status" value="1"/>
</dbReference>
<dbReference type="OrthoDB" id="7390536at2"/>
<keyword evidence="8" id="KW-1133">Transmembrane helix</keyword>
<dbReference type="InterPro" id="IPR051045">
    <property type="entry name" value="TonB-dependent_transducer"/>
</dbReference>
<evidence type="ECO:0000256" key="8">
    <source>
        <dbReference type="ARBA" id="ARBA00022989"/>
    </source>
</evidence>
<evidence type="ECO:0000256" key="7">
    <source>
        <dbReference type="ARBA" id="ARBA00022927"/>
    </source>
</evidence>
<dbReference type="InterPro" id="IPR037682">
    <property type="entry name" value="TonB_C"/>
</dbReference>
<sequence length="226" mass="22952">MILILTAAALAVTAQTAPGAAGGGAAAGGAPELLNEAVVYLAGDYPTESLVREEQGIVSVVLDVSPKGAVTGCRVTESSGWARLDWASCALARKRSRFKPAQDAAGQPVTGQYRMAAAWWLPGLALQTAQLDVPMQLSRVPQGYRQPVAARLIFNAEGHVTDCTVTTSSGSAAADRAVCAYSRQAVTIAPPRPPAGSGGTVAVRYLKAALFAPTGQSASTGTAGGS</sequence>
<dbReference type="Proteomes" id="UP000058012">
    <property type="component" value="Unassembled WGS sequence"/>
</dbReference>
<evidence type="ECO:0000313" key="13">
    <source>
        <dbReference type="Proteomes" id="UP000058012"/>
    </source>
</evidence>
<evidence type="ECO:0000256" key="10">
    <source>
        <dbReference type="SAM" id="SignalP"/>
    </source>
</evidence>
<keyword evidence="5" id="KW-0997">Cell inner membrane</keyword>
<keyword evidence="6" id="KW-0812">Transmembrane</keyword>
<evidence type="ECO:0000256" key="4">
    <source>
        <dbReference type="ARBA" id="ARBA00022475"/>
    </source>
</evidence>
<dbReference type="GO" id="GO:0015031">
    <property type="term" value="P:protein transport"/>
    <property type="evidence" value="ECO:0007669"/>
    <property type="project" value="UniProtKB-KW"/>
</dbReference>
<feature type="domain" description="TonB C-terminal" evidence="11">
    <location>
        <begin position="30"/>
        <end position="128"/>
    </location>
</feature>
<reference evidence="12 13" key="1">
    <citation type="submission" date="2015-10" db="EMBL/GenBank/DDBJ databases">
        <title>Draft genome sequence of Novosphingobium fuchskuhlense DSM 25065 isolated from a surface water sample of the southwest basin of Lake Grosse Fuchskuhle.</title>
        <authorList>
            <person name="Ruckert C."/>
            <person name="Winkler A."/>
            <person name="Glaeser J."/>
            <person name="Grossart H.-P."/>
            <person name="Kalinowski J."/>
            <person name="Glaeser S."/>
        </authorList>
    </citation>
    <scope>NUCLEOTIDE SEQUENCE [LARGE SCALE GENOMIC DNA]</scope>
    <source>
        <strain evidence="12 13">FNE08-7</strain>
    </source>
</reference>
<evidence type="ECO:0000313" key="12">
    <source>
        <dbReference type="EMBL" id="KUR71044.1"/>
    </source>
</evidence>
<organism evidence="12 13">
    <name type="scientific">Novosphingobium fuchskuhlense</name>
    <dbReference type="NCBI Taxonomy" id="1117702"/>
    <lineage>
        <taxon>Bacteria</taxon>
        <taxon>Pseudomonadati</taxon>
        <taxon>Pseudomonadota</taxon>
        <taxon>Alphaproteobacteria</taxon>
        <taxon>Sphingomonadales</taxon>
        <taxon>Sphingomonadaceae</taxon>
        <taxon>Novosphingobium</taxon>
    </lineage>
</organism>
<dbReference type="STRING" id="1117702.AQZ52_10135"/>
<protein>
    <recommendedName>
        <fullName evidence="11">TonB C-terminal domain-containing protein</fullName>
    </recommendedName>
</protein>
<keyword evidence="4" id="KW-1003">Cell membrane</keyword>
<dbReference type="GO" id="GO:0055085">
    <property type="term" value="P:transmembrane transport"/>
    <property type="evidence" value="ECO:0007669"/>
    <property type="project" value="InterPro"/>
</dbReference>
<evidence type="ECO:0000256" key="3">
    <source>
        <dbReference type="ARBA" id="ARBA00022448"/>
    </source>
</evidence>
<dbReference type="Gene3D" id="3.30.1150.10">
    <property type="match status" value="2"/>
</dbReference>
<feature type="chain" id="PRO_5007174831" description="TonB C-terminal domain-containing protein" evidence="10">
    <location>
        <begin position="21"/>
        <end position="226"/>
    </location>
</feature>
<evidence type="ECO:0000256" key="6">
    <source>
        <dbReference type="ARBA" id="ARBA00022692"/>
    </source>
</evidence>
<comment type="caution">
    <text evidence="12">The sequence shown here is derived from an EMBL/GenBank/DDBJ whole genome shotgun (WGS) entry which is preliminary data.</text>
</comment>
<evidence type="ECO:0000256" key="2">
    <source>
        <dbReference type="ARBA" id="ARBA00006555"/>
    </source>
</evidence>
<feature type="signal peptide" evidence="10">
    <location>
        <begin position="1"/>
        <end position="20"/>
    </location>
</feature>
<evidence type="ECO:0000256" key="9">
    <source>
        <dbReference type="ARBA" id="ARBA00023136"/>
    </source>
</evidence>
<dbReference type="PROSITE" id="PS52015">
    <property type="entry name" value="TONB_CTD"/>
    <property type="match status" value="1"/>
</dbReference>
<dbReference type="InterPro" id="IPR006260">
    <property type="entry name" value="TonB/TolA_C"/>
</dbReference>
<gene>
    <name evidence="12" type="ORF">AQZ52_10135</name>
</gene>
<name>A0A124JUA9_9SPHN</name>
<dbReference type="EMBL" id="LLZS01000007">
    <property type="protein sequence ID" value="KUR71044.1"/>
    <property type="molecule type" value="Genomic_DNA"/>
</dbReference>
<dbReference type="PANTHER" id="PTHR33446">
    <property type="entry name" value="PROTEIN TONB-RELATED"/>
    <property type="match status" value="1"/>
</dbReference>
<keyword evidence="10" id="KW-0732">Signal</keyword>
<keyword evidence="9" id="KW-0472">Membrane</keyword>
<evidence type="ECO:0000259" key="11">
    <source>
        <dbReference type="PROSITE" id="PS52015"/>
    </source>
</evidence>
<keyword evidence="13" id="KW-1185">Reference proteome</keyword>
<dbReference type="PANTHER" id="PTHR33446:SF2">
    <property type="entry name" value="PROTEIN TONB"/>
    <property type="match status" value="1"/>
</dbReference>
<evidence type="ECO:0000256" key="5">
    <source>
        <dbReference type="ARBA" id="ARBA00022519"/>
    </source>
</evidence>
<dbReference type="GO" id="GO:0098797">
    <property type="term" value="C:plasma membrane protein complex"/>
    <property type="evidence" value="ECO:0007669"/>
    <property type="project" value="TreeGrafter"/>
</dbReference>
<evidence type="ECO:0000256" key="1">
    <source>
        <dbReference type="ARBA" id="ARBA00004383"/>
    </source>
</evidence>
<proteinExistence type="inferred from homology"/>
<dbReference type="NCBIfam" id="TIGR01352">
    <property type="entry name" value="tonB_Cterm"/>
    <property type="match status" value="1"/>
</dbReference>